<evidence type="ECO:0000256" key="1">
    <source>
        <dbReference type="ARBA" id="ARBA00004429"/>
    </source>
</evidence>
<evidence type="ECO:0000256" key="6">
    <source>
        <dbReference type="ARBA" id="ARBA00022989"/>
    </source>
</evidence>
<feature type="transmembrane region" description="Helical" evidence="8">
    <location>
        <begin position="536"/>
        <end position="557"/>
    </location>
</feature>
<dbReference type="SUPFAM" id="SSF82693">
    <property type="entry name" value="Multidrug efflux transporter AcrB pore domain, PN1, PN2, PC1 and PC2 subdomains"/>
    <property type="match status" value="4"/>
</dbReference>
<dbReference type="SMR" id="A0A0E1VRW7"/>
<dbReference type="SUPFAM" id="SSF82714">
    <property type="entry name" value="Multidrug efflux transporter AcrB TolC docking domain, DN and DC subdomains"/>
    <property type="match status" value="2"/>
</dbReference>
<evidence type="ECO:0000256" key="7">
    <source>
        <dbReference type="ARBA" id="ARBA00023136"/>
    </source>
</evidence>
<dbReference type="FunFam" id="1.20.1640.10:FF:000001">
    <property type="entry name" value="Efflux pump membrane transporter"/>
    <property type="match status" value="1"/>
</dbReference>
<feature type="transmembrane region" description="Helical" evidence="8">
    <location>
        <begin position="400"/>
        <end position="424"/>
    </location>
</feature>
<dbReference type="PRINTS" id="PR00702">
    <property type="entry name" value="ACRIFLAVINRP"/>
</dbReference>
<feature type="transmembrane region" description="Helical" evidence="8">
    <location>
        <begin position="445"/>
        <end position="465"/>
    </location>
</feature>
<evidence type="ECO:0000256" key="3">
    <source>
        <dbReference type="ARBA" id="ARBA00022475"/>
    </source>
</evidence>
<sequence length="1036" mass="109548">MNAGAPHDSGAARARFTDVFVRRPVLSLVFSLLILLVGLRALMSLPVRQYPALESATISVATDYPGASQELMQGFVTTPIAQSIATADGIEYITSTTTQGKSVVKARLRLNANADRAMTEVMAKVQQVKYKLPADAYDSVITKLTDAPTAVMYLGFASDALSIAQITDYVVRVAQPLVTTVPGVASAEILGGQNLAMRVWLDATRLAAHGLSAGDVAAAIRANNVQAAPGQVKGSLTIADISANTDLTDVGAFNEMVVKSAPNGGGLVRLKDVATVEIGGENYNSSALMNGRRAVYIAVNATPAGNPLEIVRGVGAVLPAMERNKPASVQIANMFDGARFVNASIAEVRSTLTEAIAIVVVVIFLFLGSFRAVIIPVLTIPLSLVGSAALMLAAGFSLNLLTLLAMVLAIGLVVDDAIVVVENIHRHIEQGEPPVRAALIGAREIASPVLVMMATLISVYAPIGLMGGLTGSLFKEFAFTLAGAVLVSGIVALTLSPMLGSLLLTSRMSEGRVAKAIERTLERVTHAYRRGLHASLAARPAILLIGAGVLAGIVLLFSGVKRELAPQEDQGSIMVAVKAPQYANLDYMERYAPDIERVFRTLPEADTSFILNSYGGSNLGFAGVNLVDWDKRTRSAAALQALIQARGDGIRGERVFAFQLPALPASSGGLPIQMVLRTPSGFADLYAQMERIKAAAQKSGLFAVLDSDLTFDSRAVGVTIDRNQANTLGVTMKDIADTLAVLVGENYVNRFNFKGRSYDVIPQVSRSERLSSEMLSRYYVKTGSGQMIPLSTVIQVTNGSQANALSQFNQMNAATFSAVPAPGVTMGDAVAFLEAQKLPAGFSIDWLGESRQYVQEGNRLAVTFGFALIVIFLVLAAQFESLRDPLVILVSVPLSICGALAPLYLGFATLNIYTQIGLVTLIGLISKHGILMVSFANDLQRHEGLDRRAAIERAAAVRLRPILMTTAAMVAGLVPLVFAAGAGAASRFAIGITVSTGMLVGTLFTLFVLPTVYTFVAKDHGAAMRSERAQLLAATR</sequence>
<dbReference type="Gene3D" id="3.30.70.1320">
    <property type="entry name" value="Multidrug efflux transporter AcrB pore domain like"/>
    <property type="match status" value="1"/>
</dbReference>
<keyword evidence="5 8" id="KW-0812">Transmembrane</keyword>
<dbReference type="PANTHER" id="PTHR32063">
    <property type="match status" value="1"/>
</dbReference>
<dbReference type="GO" id="GO:0005886">
    <property type="term" value="C:plasma membrane"/>
    <property type="evidence" value="ECO:0007669"/>
    <property type="project" value="UniProtKB-SubCell"/>
</dbReference>
<keyword evidence="3" id="KW-1003">Cell membrane</keyword>
<keyword evidence="4" id="KW-0997">Cell inner membrane</keyword>
<gene>
    <name evidence="9" type="ORF">BURPS1710A_A0658</name>
</gene>
<name>A0A0E1VRW7_BURPE</name>
<evidence type="ECO:0000256" key="5">
    <source>
        <dbReference type="ARBA" id="ARBA00022692"/>
    </source>
</evidence>
<feature type="transmembrane region" description="Helical" evidence="8">
    <location>
        <begin position="860"/>
        <end position="879"/>
    </location>
</feature>
<dbReference type="SUPFAM" id="SSF82866">
    <property type="entry name" value="Multidrug efflux transporter AcrB transmembrane domain"/>
    <property type="match status" value="2"/>
</dbReference>
<accession>A0A0E1VRW7</accession>
<dbReference type="InterPro" id="IPR027463">
    <property type="entry name" value="AcrB_DN_DC_subdom"/>
</dbReference>
<dbReference type="Gene3D" id="3.30.2090.10">
    <property type="entry name" value="Multidrug efflux transporter AcrB TolC docking domain, DN and DC subdomains"/>
    <property type="match status" value="2"/>
</dbReference>
<proteinExistence type="predicted"/>
<feature type="transmembrane region" description="Helical" evidence="8">
    <location>
        <begin position="477"/>
        <end position="505"/>
    </location>
</feature>
<protein>
    <submittedName>
        <fullName evidence="9">RND transporter, HAE1/HME family</fullName>
    </submittedName>
</protein>
<dbReference type="Gene3D" id="1.20.1640.10">
    <property type="entry name" value="Multidrug efflux transporter AcrB transmembrane domain"/>
    <property type="match status" value="2"/>
</dbReference>
<dbReference type="EMBL" id="CM000833">
    <property type="protein sequence ID" value="EET03608.1"/>
    <property type="molecule type" value="Genomic_DNA"/>
</dbReference>
<evidence type="ECO:0000256" key="2">
    <source>
        <dbReference type="ARBA" id="ARBA00022448"/>
    </source>
</evidence>
<dbReference type="RefSeq" id="WP_004528338.1">
    <property type="nucleotide sequence ID" value="NZ_CM000833.1"/>
</dbReference>
<feature type="transmembrane region" description="Helical" evidence="8">
    <location>
        <begin position="25"/>
        <end position="43"/>
    </location>
</feature>
<organism evidence="9">
    <name type="scientific">Burkholderia pseudomallei 1710a</name>
    <dbReference type="NCBI Taxonomy" id="320371"/>
    <lineage>
        <taxon>Bacteria</taxon>
        <taxon>Pseudomonadati</taxon>
        <taxon>Pseudomonadota</taxon>
        <taxon>Betaproteobacteria</taxon>
        <taxon>Burkholderiales</taxon>
        <taxon>Burkholderiaceae</taxon>
        <taxon>Burkholderia</taxon>
        <taxon>pseudomallei group</taxon>
    </lineage>
</organism>
<dbReference type="InterPro" id="IPR001036">
    <property type="entry name" value="Acrflvin-R"/>
</dbReference>
<dbReference type="PANTHER" id="PTHR32063:SF28">
    <property type="entry name" value="BLR2861 PROTEIN"/>
    <property type="match status" value="1"/>
</dbReference>
<keyword evidence="7 8" id="KW-0472">Membrane</keyword>
<dbReference type="HOGENOM" id="CLU_002755_1_2_4"/>
<evidence type="ECO:0000256" key="4">
    <source>
        <dbReference type="ARBA" id="ARBA00022519"/>
    </source>
</evidence>
<reference evidence="9" key="1">
    <citation type="submission" date="2009-05" db="EMBL/GenBank/DDBJ databases">
        <authorList>
            <person name="Harkins D.M."/>
            <person name="DeShazer D."/>
            <person name="Woods D.E."/>
            <person name="Brinkac L.M."/>
            <person name="Brown K.A."/>
            <person name="Hung G.C."/>
            <person name="Tuanyok A."/>
            <person name="Zhang B."/>
            <person name="Nierman W.C."/>
        </authorList>
    </citation>
    <scope>NUCLEOTIDE SEQUENCE [LARGE SCALE GENOMIC DNA]</scope>
    <source>
        <strain evidence="9">1710a</strain>
    </source>
</reference>
<dbReference type="Proteomes" id="UP000001812">
    <property type="component" value="Chromosome II"/>
</dbReference>
<dbReference type="GO" id="GO:0042910">
    <property type="term" value="F:xenobiotic transmembrane transporter activity"/>
    <property type="evidence" value="ECO:0007669"/>
    <property type="project" value="TreeGrafter"/>
</dbReference>
<feature type="transmembrane region" description="Helical" evidence="8">
    <location>
        <begin position="912"/>
        <end position="936"/>
    </location>
</feature>
<comment type="subcellular location">
    <subcellularLocation>
        <location evidence="1">Cell inner membrane</location>
        <topology evidence="1">Multi-pass membrane protein</topology>
    </subcellularLocation>
</comment>
<dbReference type="Pfam" id="PF00873">
    <property type="entry name" value="ACR_tran"/>
    <property type="match status" value="1"/>
</dbReference>
<dbReference type="AlphaFoldDB" id="A0A0E1VRW7"/>
<evidence type="ECO:0000313" key="9">
    <source>
        <dbReference type="EMBL" id="EET03608.1"/>
    </source>
</evidence>
<keyword evidence="2" id="KW-0813">Transport</keyword>
<dbReference type="GeneID" id="93063260"/>
<feature type="transmembrane region" description="Helical" evidence="8">
    <location>
        <begin position="886"/>
        <end position="906"/>
    </location>
</feature>
<keyword evidence="6 8" id="KW-1133">Transmembrane helix</keyword>
<feature type="transmembrane region" description="Helical" evidence="8">
    <location>
        <begin position="988"/>
        <end position="1016"/>
    </location>
</feature>
<feature type="transmembrane region" description="Helical" evidence="8">
    <location>
        <begin position="957"/>
        <end position="982"/>
    </location>
</feature>
<feature type="transmembrane region" description="Helical" evidence="8">
    <location>
        <begin position="355"/>
        <end position="380"/>
    </location>
</feature>
<evidence type="ECO:0000256" key="8">
    <source>
        <dbReference type="SAM" id="Phobius"/>
    </source>
</evidence>
<dbReference type="Gene3D" id="3.30.70.1440">
    <property type="entry name" value="Multidrug efflux transporter AcrB pore domain"/>
    <property type="match status" value="1"/>
</dbReference>
<dbReference type="Gene3D" id="3.30.70.1430">
    <property type="entry name" value="Multidrug efflux transporter AcrB pore domain"/>
    <property type="match status" value="2"/>
</dbReference>